<protein>
    <submittedName>
        <fullName evidence="3">Uncharacterized protein</fullName>
    </submittedName>
</protein>
<organism evidence="2 3">
    <name type="scientific">Romanomermis culicivorax</name>
    <name type="common">Nematode worm</name>
    <dbReference type="NCBI Taxonomy" id="13658"/>
    <lineage>
        <taxon>Eukaryota</taxon>
        <taxon>Metazoa</taxon>
        <taxon>Ecdysozoa</taxon>
        <taxon>Nematoda</taxon>
        <taxon>Enoplea</taxon>
        <taxon>Dorylaimia</taxon>
        <taxon>Mermithida</taxon>
        <taxon>Mermithoidea</taxon>
        <taxon>Mermithidae</taxon>
        <taxon>Romanomermis</taxon>
    </lineage>
</organism>
<evidence type="ECO:0000313" key="2">
    <source>
        <dbReference type="Proteomes" id="UP000887565"/>
    </source>
</evidence>
<keyword evidence="2" id="KW-1185">Reference proteome</keyword>
<dbReference type="Proteomes" id="UP000887565">
    <property type="component" value="Unplaced"/>
</dbReference>
<sequence>MENNLTHIQLRLSWNINNNVSSSNKYQTSLHRGKKTKANEKERKENKILPKKATGTDFHNFQMEEAFDAVDR</sequence>
<evidence type="ECO:0000313" key="3">
    <source>
        <dbReference type="WBParaSite" id="nRc.2.0.1.t41323-RA"/>
    </source>
</evidence>
<feature type="region of interest" description="Disordered" evidence="1">
    <location>
        <begin position="21"/>
        <end position="54"/>
    </location>
</feature>
<reference evidence="3" key="1">
    <citation type="submission" date="2022-11" db="UniProtKB">
        <authorList>
            <consortium name="WormBaseParasite"/>
        </authorList>
    </citation>
    <scope>IDENTIFICATION</scope>
</reference>
<accession>A0A915KUS1</accession>
<evidence type="ECO:0000256" key="1">
    <source>
        <dbReference type="SAM" id="MobiDB-lite"/>
    </source>
</evidence>
<name>A0A915KUS1_ROMCU</name>
<dbReference type="AlphaFoldDB" id="A0A915KUS1"/>
<dbReference type="WBParaSite" id="nRc.2.0.1.t41323-RA">
    <property type="protein sequence ID" value="nRc.2.0.1.t41323-RA"/>
    <property type="gene ID" value="nRc.2.0.1.g41323"/>
</dbReference>
<proteinExistence type="predicted"/>
<feature type="compositionally biased region" description="Basic and acidic residues" evidence="1">
    <location>
        <begin position="37"/>
        <end position="48"/>
    </location>
</feature>